<keyword evidence="10" id="KW-1185">Reference proteome</keyword>
<dbReference type="Gene3D" id="3.40.50.300">
    <property type="entry name" value="P-loop containing nucleotide triphosphate hydrolases"/>
    <property type="match status" value="1"/>
</dbReference>
<evidence type="ECO:0000256" key="3">
    <source>
        <dbReference type="ARBA" id="ARBA00022741"/>
    </source>
</evidence>
<keyword evidence="7" id="KW-0131">Cell cycle</keyword>
<dbReference type="PANTHER" id="PTHR12172">
    <property type="entry name" value="CELL CYCLE CHECKPOINT PROTEIN RAD17"/>
    <property type="match status" value="1"/>
</dbReference>
<gene>
    <name evidence="9" type="ORF">RNJ44_03534</name>
</gene>
<comment type="subcellular location">
    <subcellularLocation>
        <location evidence="1">Nucleus</location>
    </subcellularLocation>
</comment>
<dbReference type="InterPro" id="IPR057927">
    <property type="entry name" value="RAD24-like_helical"/>
</dbReference>
<evidence type="ECO:0000256" key="2">
    <source>
        <dbReference type="ARBA" id="ARBA00006168"/>
    </source>
</evidence>
<keyword evidence="5" id="KW-0067">ATP-binding</keyword>
<accession>A0ABR4NXB8</accession>
<feature type="domain" description="Checkpoint protein RAD24-like helical bundle" evidence="8">
    <location>
        <begin position="338"/>
        <end position="458"/>
    </location>
</feature>
<evidence type="ECO:0000256" key="1">
    <source>
        <dbReference type="ARBA" id="ARBA00004123"/>
    </source>
</evidence>
<dbReference type="InterPro" id="IPR027417">
    <property type="entry name" value="P-loop_NTPase"/>
</dbReference>
<dbReference type="EMBL" id="JBEVYD010000004">
    <property type="protein sequence ID" value="KAL3233494.1"/>
    <property type="molecule type" value="Genomic_DNA"/>
</dbReference>
<evidence type="ECO:0000256" key="5">
    <source>
        <dbReference type="ARBA" id="ARBA00022840"/>
    </source>
</evidence>
<evidence type="ECO:0000259" key="8">
    <source>
        <dbReference type="Pfam" id="PF25812"/>
    </source>
</evidence>
<dbReference type="InterPro" id="IPR004582">
    <property type="entry name" value="Checkpoint_prot_Rad17_Rad24"/>
</dbReference>
<proteinExistence type="inferred from homology"/>
<reference evidence="9 10" key="1">
    <citation type="submission" date="2024-05" db="EMBL/GenBank/DDBJ databases">
        <title>Long read based assembly of the Candida bracarensis genome reveals expanded adhesin content.</title>
        <authorList>
            <person name="Marcet-Houben M."/>
            <person name="Ksiezopolska E."/>
            <person name="Gabaldon T."/>
        </authorList>
    </citation>
    <scope>NUCLEOTIDE SEQUENCE [LARGE SCALE GENOMIC DNA]</scope>
    <source>
        <strain evidence="9 10">CBM6</strain>
    </source>
</reference>
<dbReference type="SUPFAM" id="SSF52540">
    <property type="entry name" value="P-loop containing nucleoside triphosphate hydrolases"/>
    <property type="match status" value="1"/>
</dbReference>
<evidence type="ECO:0000256" key="7">
    <source>
        <dbReference type="ARBA" id="ARBA00023306"/>
    </source>
</evidence>
<comment type="similarity">
    <text evidence="2">Belongs to the rad17/RAD24 family.</text>
</comment>
<dbReference type="Proteomes" id="UP001623330">
    <property type="component" value="Unassembled WGS sequence"/>
</dbReference>
<evidence type="ECO:0000313" key="10">
    <source>
        <dbReference type="Proteomes" id="UP001623330"/>
    </source>
</evidence>
<dbReference type="PANTHER" id="PTHR12172:SF0">
    <property type="entry name" value="CELL CYCLE CHECKPOINT PROTEIN RAD17"/>
    <property type="match status" value="1"/>
</dbReference>
<comment type="caution">
    <text evidence="9">The sequence shown here is derived from an EMBL/GenBank/DDBJ whole genome shotgun (WGS) entry which is preliminary data.</text>
</comment>
<name>A0ABR4NXB8_9SACH</name>
<keyword evidence="4" id="KW-0227">DNA damage</keyword>
<evidence type="ECO:0000313" key="9">
    <source>
        <dbReference type="EMBL" id="KAL3233494.1"/>
    </source>
</evidence>
<organism evidence="9 10">
    <name type="scientific">Nakaseomyces bracarensis</name>
    <dbReference type="NCBI Taxonomy" id="273131"/>
    <lineage>
        <taxon>Eukaryota</taxon>
        <taxon>Fungi</taxon>
        <taxon>Dikarya</taxon>
        <taxon>Ascomycota</taxon>
        <taxon>Saccharomycotina</taxon>
        <taxon>Saccharomycetes</taxon>
        <taxon>Saccharomycetales</taxon>
        <taxon>Saccharomycetaceae</taxon>
        <taxon>Nakaseomyces</taxon>
    </lineage>
</organism>
<sequence length="672" mass="77413">MDAPKLRKDSPNCSRNVSPVKVSDLFRPKNLKRGFSEFGNQSNVKTEPGTEVRLDACIEDASWYTQFAPVDINDVALHKRKLVDVSEAFLSMLRDPKDHRVLLLTGPSGCSKSTVIKLLAEQYIPSFRLDASRSIMRTAFNLIEQRECVNEYHSDMALNNLSHMESFAEYLRQSKYLVGQNLSVLLVEDLPNVFQKDVRQGFQKLILQWLYSSEELLPPLIICLTECDINSDRNSGMSRYVGVDNFFTAETVLGNAVLNHPKLNRIKFNPINATLIKKHLKSICIKNAMTLKSNDKWNSYNDYIAEIAKTTGDIRSAISTLQFWATTSSKDNSQFLRENNVSYFHAIGKIIYGSKEFDNTNDMINNLIVSSSGAIYTDNFQLGLLENYGVYNKGNFHISTADKILSSFSQSDIMNNCAESFEYLTRNVSEQLSSVKMDETGRHGKTYFPREWKIRKLQSTFQFQMDDYNLVSFQKYRSYNQYRDIMLFYGFYGPYIRKKRNYKKKSLKYYYDSLSRDIEQQKRVLANNFDTFQVDDEVDLMERLGGEMKPVEFEVDVETIDDEEQDKYASLSRLQMERDRKISKLTNLNTVQNELENFGGDEVLDINVGFEETIEDSDVDNFDDEDDDAMIEFLSQQPSNMVKTGNNDLELKKANVNSELEDNLSDSDLDDL</sequence>
<keyword evidence="6" id="KW-0539">Nucleus</keyword>
<dbReference type="Pfam" id="PF25812">
    <property type="entry name" value="RAD24_helical"/>
    <property type="match status" value="1"/>
</dbReference>
<keyword evidence="3" id="KW-0547">Nucleotide-binding</keyword>
<dbReference type="Pfam" id="PF03215">
    <property type="entry name" value="Rad17"/>
    <property type="match status" value="1"/>
</dbReference>
<dbReference type="Gene3D" id="1.10.8.60">
    <property type="match status" value="1"/>
</dbReference>
<protein>
    <submittedName>
        <fullName evidence="9">DNA damage checkpoint control protein RAD17</fullName>
    </submittedName>
</protein>
<evidence type="ECO:0000256" key="6">
    <source>
        <dbReference type="ARBA" id="ARBA00023242"/>
    </source>
</evidence>
<evidence type="ECO:0000256" key="4">
    <source>
        <dbReference type="ARBA" id="ARBA00022763"/>
    </source>
</evidence>